<dbReference type="NCBIfam" id="TIGR00324">
    <property type="entry name" value="endA"/>
    <property type="match status" value="1"/>
</dbReference>
<feature type="active site" evidence="9">
    <location>
        <position position="347"/>
    </location>
</feature>
<evidence type="ECO:0000256" key="3">
    <source>
        <dbReference type="ARBA" id="ARBA00022694"/>
    </source>
</evidence>
<dbReference type="EC" id="4.6.1.16" evidence="2 8"/>
<evidence type="ECO:0000256" key="1">
    <source>
        <dbReference type="ARBA" id="ARBA00008078"/>
    </source>
</evidence>
<dbReference type="FunFam" id="3.40.1350.10:FF:000011">
    <property type="entry name" value="tRNA-splicing endonuclease subunit Sen2"/>
    <property type="match status" value="1"/>
</dbReference>
<evidence type="ECO:0000313" key="11">
    <source>
        <dbReference type="EMBL" id="CAI5759478.1"/>
    </source>
</evidence>
<dbReference type="GO" id="GO:0005737">
    <property type="term" value="C:cytoplasm"/>
    <property type="evidence" value="ECO:0007669"/>
    <property type="project" value="TreeGrafter"/>
</dbReference>
<evidence type="ECO:0000256" key="8">
    <source>
        <dbReference type="PIRNR" id="PIRNR011789"/>
    </source>
</evidence>
<dbReference type="CDD" id="cd22363">
    <property type="entry name" value="tRNA-intron_lyase_C"/>
    <property type="match status" value="1"/>
</dbReference>
<accession>A0A9W4U009</accession>
<dbReference type="SUPFAM" id="SSF53032">
    <property type="entry name" value="tRNA-intron endonuclease catalytic domain-like"/>
    <property type="match status" value="1"/>
</dbReference>
<evidence type="ECO:0000313" key="12">
    <source>
        <dbReference type="Proteomes" id="UP001152885"/>
    </source>
</evidence>
<evidence type="ECO:0000259" key="10">
    <source>
        <dbReference type="Pfam" id="PF01974"/>
    </source>
</evidence>
<dbReference type="InterPro" id="IPR036167">
    <property type="entry name" value="tRNA_intron_Endo_cat-like_sf"/>
</dbReference>
<dbReference type="InterPro" id="IPR016589">
    <property type="entry name" value="tRNA_splic_SEN2"/>
</dbReference>
<feature type="active site" evidence="9">
    <location>
        <position position="307"/>
    </location>
</feature>
<name>A0A9W4U009_9ASCO</name>
<evidence type="ECO:0000256" key="7">
    <source>
        <dbReference type="ARBA" id="ARBA00071058"/>
    </source>
</evidence>
<dbReference type="GO" id="GO:0000214">
    <property type="term" value="C:tRNA-intron endonuclease complex"/>
    <property type="evidence" value="ECO:0007669"/>
    <property type="project" value="UniProtKB-UniRule"/>
</dbReference>
<comment type="similarity">
    <text evidence="1 8">Belongs to the tRNA-intron endonuclease family.</text>
</comment>
<dbReference type="Pfam" id="PF01974">
    <property type="entry name" value="tRNA_int_endo"/>
    <property type="match status" value="1"/>
</dbReference>
<keyword evidence="3 8" id="KW-0819">tRNA processing</keyword>
<dbReference type="EMBL" id="CANTUO010000004">
    <property type="protein sequence ID" value="CAI5759478.1"/>
    <property type="molecule type" value="Genomic_DNA"/>
</dbReference>
<dbReference type="PANTHER" id="PTHR21227">
    <property type="entry name" value="TRNA-SPLICING ENDONUCLEASE SUBUNIT SEN2"/>
    <property type="match status" value="1"/>
</dbReference>
<keyword evidence="12" id="KW-1185">Reference proteome</keyword>
<evidence type="ECO:0000256" key="5">
    <source>
        <dbReference type="ARBA" id="ARBA00054838"/>
    </source>
</evidence>
<comment type="function">
    <text evidence="5">Constitutes one of the two catalytic subunit of the tRNA-splicing endonuclease complex, a complex responsible for identification and cleavage of the splice sites in pre-tRNA. It cleaves pre-tRNA at the 5'- and 3'-splice sites to release the intron. The products are an intron and two tRNA half-molecules bearing 2',3'-cyclic phosphate and 5'-OH termini. There are no conserved sequences at the splice sites, but the intron is invariably located at the same site in the gene, placing the splice sites an invariant distance from the constant structural features of the tRNA body. This subunit may anchor the endonuclease complex to the nuclear membrane. Probably carries the active site for 5'-splice site cleavage.</text>
</comment>
<reference evidence="11" key="1">
    <citation type="submission" date="2022-12" db="EMBL/GenBank/DDBJ databases">
        <authorList>
            <person name="Brejova B."/>
        </authorList>
    </citation>
    <scope>NUCLEOTIDE SEQUENCE</scope>
</reference>
<comment type="caution">
    <text evidence="11">The sequence shown here is derived from an EMBL/GenBank/DDBJ whole genome shotgun (WGS) entry which is preliminary data.</text>
</comment>
<feature type="domain" description="tRNA intron endonuclease catalytic" evidence="10">
    <location>
        <begin position="277"/>
        <end position="355"/>
    </location>
</feature>
<dbReference type="PIRSF" id="PIRSF011789">
    <property type="entry name" value="tRNA_splic_SEN2"/>
    <property type="match status" value="1"/>
</dbReference>
<proteinExistence type="inferred from homology"/>
<gene>
    <name evidence="11" type="ORF">CANVERA_P3991</name>
</gene>
<evidence type="ECO:0000256" key="9">
    <source>
        <dbReference type="PIRSR" id="PIRSR011789-1"/>
    </source>
</evidence>
<dbReference type="Gene3D" id="3.40.1350.10">
    <property type="match status" value="1"/>
</dbReference>
<sequence length="403" mass="47780">MAKKNNKNLNKIYKYPLPLIISSNSNGLNLNLNLNLPNLFPHNPISWIWYSIKLLYYNLRYDVPSNDDINVVYKDGIFKIENESSMRKIWRMGFFGKGVLSRSEPTWKERTLIRLNLIKTDKCKLTMEDITRQRRAERTDFKKKRQKLQDLELKKRKDEITDEELKEMDELDKILVEMRKASQVGSIGSGGSFDIEKDEEEDEEVEEVIREEDSKLIDSNGRLIQIEYVQLQFVETFFLKFALNTIKISNFANLTELFKVCCNHYSESNSINPDNKFILEYLVYHYYRSMGWCVRSGIKFGTDYLLYKRGPPFMHAEFCLLIMDLNSNNLDWFQVFTKARVVGSVKKTLVLVYVETPTIEEFNQVFYDNNEVDDEGLKFLKLFKLYKISEVIYKRWNPSRTRD</sequence>
<dbReference type="OrthoDB" id="10249562at2759"/>
<evidence type="ECO:0000256" key="2">
    <source>
        <dbReference type="ARBA" id="ARBA00012573"/>
    </source>
</evidence>
<keyword evidence="4 8" id="KW-0456">Lyase</keyword>
<comment type="subunit">
    <text evidence="6">Heterotetramer composed of SEN2, SEN15, SEN34 and SEN54. Interacts directly with SEN54.</text>
</comment>
<dbReference type="AlphaFoldDB" id="A0A9W4U009"/>
<dbReference type="GO" id="GO:0003676">
    <property type="term" value="F:nucleic acid binding"/>
    <property type="evidence" value="ECO:0007669"/>
    <property type="project" value="InterPro"/>
</dbReference>
<feature type="active site" evidence="9">
    <location>
        <position position="315"/>
    </location>
</feature>
<evidence type="ECO:0000256" key="4">
    <source>
        <dbReference type="ARBA" id="ARBA00023239"/>
    </source>
</evidence>
<dbReference type="InterPro" id="IPR006677">
    <property type="entry name" value="tRNA_intron_Endonuc_cat-like"/>
</dbReference>
<dbReference type="InterPro" id="IPR011856">
    <property type="entry name" value="tRNA_endonuc-like_dom_sf"/>
</dbReference>
<organism evidence="11 12">
    <name type="scientific">Candida verbasci</name>
    <dbReference type="NCBI Taxonomy" id="1227364"/>
    <lineage>
        <taxon>Eukaryota</taxon>
        <taxon>Fungi</taxon>
        <taxon>Dikarya</taxon>
        <taxon>Ascomycota</taxon>
        <taxon>Saccharomycotina</taxon>
        <taxon>Pichiomycetes</taxon>
        <taxon>Debaryomycetaceae</taxon>
        <taxon>Candida/Lodderomyces clade</taxon>
        <taxon>Candida</taxon>
    </lineage>
</organism>
<protein>
    <recommendedName>
        <fullName evidence="7 8">tRNA-splicing endonuclease subunit Sen2</fullName>
        <ecNumber evidence="2 8">4.6.1.16</ecNumber>
    </recommendedName>
</protein>
<dbReference type="Proteomes" id="UP001152885">
    <property type="component" value="Unassembled WGS sequence"/>
</dbReference>
<dbReference type="GO" id="GO:0000379">
    <property type="term" value="P:tRNA-type intron splice site recognition and cleavage"/>
    <property type="evidence" value="ECO:0007669"/>
    <property type="project" value="TreeGrafter"/>
</dbReference>
<dbReference type="PANTHER" id="PTHR21227:SF0">
    <property type="entry name" value="TRNA-SPLICING ENDONUCLEASE SUBUNIT SEN2"/>
    <property type="match status" value="1"/>
</dbReference>
<dbReference type="InterPro" id="IPR006676">
    <property type="entry name" value="tRNA_splic"/>
</dbReference>
<evidence type="ECO:0000256" key="6">
    <source>
        <dbReference type="ARBA" id="ARBA00062061"/>
    </source>
</evidence>
<dbReference type="GO" id="GO:0000213">
    <property type="term" value="F:tRNA-intron lyase activity"/>
    <property type="evidence" value="ECO:0007669"/>
    <property type="project" value="UniProtKB-UniRule"/>
</dbReference>